<dbReference type="InterPro" id="IPR001650">
    <property type="entry name" value="Helicase_C-like"/>
</dbReference>
<sequence>MTRRSLPPQARSRGVTAVLGPTNTGKTHLAIERMLAHPTGMIGLPLRLLAREVYLRVVARVGVEQVALVTGEEKIKPDRPRYWISTIEAMPRDLDVAFVAIDEIQLAADMDRGYVFTDRLLHQRGREETLLIGSSTMLPLVQSLIPGVHTTTRPRLSKLTYAGEKKLGRLPRRTAIVAFSAEEVYAIAELIRRQRGGAAVVLGALSPRTRNAQVELYQSGDVDYLIATDAVGMGLNLDVDHVAFAANWKYDGTRFRRLTPPEMGQIAGRAGRHLSDGTFGSTGRCAPFEPEMIEALENHDFEPLRVLQWRNPDLDFSSLKALQESLDAHPNEKGLTRAPMGEDQSALEILMREDDIRDIATNPTVVRRLWDTCGVPDYRKVHPQTHADLVAQLFRFLMRGMAGRIPNDWFAKHVAMIDRTDGDIDALSQRIAQGRTWTFVANRPDWLIDPVHWQGETRRVEDRLSDALHERLASRFVDRRTSVLMRRLRENTMLEAEITAGGDVTVEGQHVGHLHGFQFVADPGAEGHEAKTLRSAAEKALGGEIEARAERFSAAADSSLVLSHDGIIRWTGDPVAKLTPGDKLFEPHVRLLADEQLTGPARDKVETRLVAWLKAYVVRLLGPLIEIETAADLVGLSKGIGYQVVESLGVLERSKVMHEMRTLDQEGRGALRRHGVRFGAYHIFLPALLKPAPRTLAAQLWALKNGGLDQRGLDEIAHLAGSGRTSIKVDPEIAKGLYRAAGFRVCGERAVRVDILERLADLIRPAVTYVPGTTPGEAPAGTADGDAFVATVGMTSLVGCSGEDFGSILKSLGYVAESRPGPAITVPLRPAAATQPIAPAKVSEEVAPATDEEAKPEDETKPENEAKPEGEATSENETTFEGESSTDTAEPVAEGVPDPETVSEEAASSETDLAETGTVEAVSAEDEPAPAAAETSVEAPEQPEAAPVPVAESATLAGIEPDTAETASGDAAEAETAADSVPAEPVLVEIWRLQRHQRSSAPRQNRPRGGRDGAPAGNRAPGEGRQIGALLMPELPARGGPEGAGRATAGGQGDRPEGGRRDGGRPEGGRPPRRERFEPGRVRPERRDEGRPAAQQEQRPQRRERAPDPDSPFAKLAALKAQLEAGDGGKR</sequence>
<dbReference type="GO" id="GO:0016787">
    <property type="term" value="F:hydrolase activity"/>
    <property type="evidence" value="ECO:0007669"/>
    <property type="project" value="UniProtKB-KW"/>
</dbReference>
<dbReference type="InterPro" id="IPR050699">
    <property type="entry name" value="RNA-DNA_Helicase"/>
</dbReference>
<proteinExistence type="predicted"/>
<evidence type="ECO:0000259" key="6">
    <source>
        <dbReference type="PROSITE" id="PS51192"/>
    </source>
</evidence>
<dbReference type="AlphaFoldDB" id="A0A679IX78"/>
<keyword evidence="3" id="KW-0347">Helicase</keyword>
<reference evidence="8" key="1">
    <citation type="submission" date="2019-12" db="EMBL/GenBank/DDBJ databases">
        <authorList>
            <person name="Cremers G."/>
        </authorList>
    </citation>
    <scope>NUCLEOTIDE SEQUENCE</scope>
    <source>
        <strain evidence="8">Mbul1</strain>
    </source>
</reference>
<evidence type="ECO:0000256" key="2">
    <source>
        <dbReference type="ARBA" id="ARBA00022801"/>
    </source>
</evidence>
<dbReference type="GO" id="GO:0005524">
    <property type="term" value="F:ATP binding"/>
    <property type="evidence" value="ECO:0007669"/>
    <property type="project" value="UniProtKB-KW"/>
</dbReference>
<feature type="compositionally biased region" description="Basic and acidic residues" evidence="5">
    <location>
        <begin position="1099"/>
        <end position="1108"/>
    </location>
</feature>
<evidence type="ECO:0000313" key="8">
    <source>
        <dbReference type="EMBL" id="CAA2100840.1"/>
    </source>
</evidence>
<keyword evidence="1" id="KW-0547">Nucleotide-binding</keyword>
<feature type="domain" description="Helicase C-terminal" evidence="7">
    <location>
        <begin position="155"/>
        <end position="320"/>
    </location>
</feature>
<dbReference type="PANTHER" id="PTHR12131">
    <property type="entry name" value="ATP-DEPENDENT RNA AND DNA HELICASE"/>
    <property type="match status" value="1"/>
</dbReference>
<feature type="compositionally biased region" description="Basic and acidic residues" evidence="5">
    <location>
        <begin position="857"/>
        <end position="870"/>
    </location>
</feature>
<feature type="compositionally biased region" description="Low complexity" evidence="5">
    <location>
        <begin position="929"/>
        <end position="952"/>
    </location>
</feature>
<evidence type="ECO:0008006" key="9">
    <source>
        <dbReference type="Google" id="ProtNLM"/>
    </source>
</evidence>
<evidence type="ECO:0000256" key="1">
    <source>
        <dbReference type="ARBA" id="ARBA00022741"/>
    </source>
</evidence>
<dbReference type="Pfam" id="PF22527">
    <property type="entry name" value="DEXQc_Suv3"/>
    <property type="match status" value="1"/>
</dbReference>
<dbReference type="SMART" id="SM00490">
    <property type="entry name" value="HELICc"/>
    <property type="match status" value="1"/>
</dbReference>
<dbReference type="InterPro" id="IPR055206">
    <property type="entry name" value="DEXQc_SUV3"/>
</dbReference>
<dbReference type="GO" id="GO:0004386">
    <property type="term" value="F:helicase activity"/>
    <property type="evidence" value="ECO:0007669"/>
    <property type="project" value="UniProtKB-KW"/>
</dbReference>
<dbReference type="InterPro" id="IPR014001">
    <property type="entry name" value="Helicase_ATP-bd"/>
</dbReference>
<evidence type="ECO:0000259" key="7">
    <source>
        <dbReference type="PROSITE" id="PS51194"/>
    </source>
</evidence>
<dbReference type="EMBL" id="LR743504">
    <property type="protein sequence ID" value="CAA2100840.1"/>
    <property type="molecule type" value="Genomic_DNA"/>
</dbReference>
<feature type="compositionally biased region" description="Low complexity" evidence="5">
    <location>
        <begin position="964"/>
        <end position="980"/>
    </location>
</feature>
<protein>
    <recommendedName>
        <fullName evidence="9">Helicase HelY</fullName>
    </recommendedName>
</protein>
<dbReference type="PROSITE" id="PS51192">
    <property type="entry name" value="HELICASE_ATP_BIND_1"/>
    <property type="match status" value="1"/>
</dbReference>
<keyword evidence="4" id="KW-0067">ATP-binding</keyword>
<feature type="domain" description="Helicase ATP-binding" evidence="6">
    <location>
        <begin position="7"/>
        <end position="155"/>
    </location>
</feature>
<evidence type="ECO:0000256" key="5">
    <source>
        <dbReference type="SAM" id="MobiDB-lite"/>
    </source>
</evidence>
<dbReference type="Pfam" id="PF00271">
    <property type="entry name" value="Helicase_C"/>
    <property type="match status" value="1"/>
</dbReference>
<dbReference type="InterPro" id="IPR027417">
    <property type="entry name" value="P-loop_NTPase"/>
</dbReference>
<keyword evidence="2" id="KW-0378">Hydrolase</keyword>
<gene>
    <name evidence="8" type="ORF">MBUL_00873</name>
</gene>
<dbReference type="PANTHER" id="PTHR12131:SF1">
    <property type="entry name" value="ATP-DEPENDENT RNA HELICASE SUPV3L1, MITOCHONDRIAL-RELATED"/>
    <property type="match status" value="1"/>
</dbReference>
<evidence type="ECO:0000256" key="3">
    <source>
        <dbReference type="ARBA" id="ARBA00022806"/>
    </source>
</evidence>
<feature type="region of interest" description="Disordered" evidence="5">
    <location>
        <begin position="835"/>
        <end position="1114"/>
    </location>
</feature>
<evidence type="ECO:0000256" key="4">
    <source>
        <dbReference type="ARBA" id="ARBA00022840"/>
    </source>
</evidence>
<name>A0A679IX78_9HYPH</name>
<dbReference type="Gene3D" id="3.40.50.300">
    <property type="entry name" value="P-loop containing nucleotide triphosphate hydrolases"/>
    <property type="match status" value="2"/>
</dbReference>
<dbReference type="SUPFAM" id="SSF52540">
    <property type="entry name" value="P-loop containing nucleoside triphosphate hydrolases"/>
    <property type="match status" value="2"/>
</dbReference>
<feature type="compositionally biased region" description="Gly residues" evidence="5">
    <location>
        <begin position="1040"/>
        <end position="1053"/>
    </location>
</feature>
<accession>A0A679IX78</accession>
<dbReference type="PROSITE" id="PS51194">
    <property type="entry name" value="HELICASE_CTER"/>
    <property type="match status" value="1"/>
</dbReference>
<feature type="compositionally biased region" description="Basic and acidic residues" evidence="5">
    <location>
        <begin position="1054"/>
        <end position="1091"/>
    </location>
</feature>
<organism evidence="8">
    <name type="scientific">Methylobacterium bullatum</name>
    <dbReference type="NCBI Taxonomy" id="570505"/>
    <lineage>
        <taxon>Bacteria</taxon>
        <taxon>Pseudomonadati</taxon>
        <taxon>Pseudomonadota</taxon>
        <taxon>Alphaproteobacteria</taxon>
        <taxon>Hyphomicrobiales</taxon>
        <taxon>Methylobacteriaceae</taxon>
        <taxon>Methylobacterium</taxon>
    </lineage>
</organism>